<organism evidence="1 2">
    <name type="scientific">Caulobacter phage CcrRogue</name>
    <dbReference type="NCBI Taxonomy" id="2927986"/>
    <lineage>
        <taxon>Viruses</taxon>
        <taxon>Duplodnaviria</taxon>
        <taxon>Heunggongvirae</taxon>
        <taxon>Uroviricota</taxon>
        <taxon>Caudoviricetes</taxon>
        <taxon>Jeanschmidtviridae</taxon>
        <taxon>Poindextervirus</taxon>
        <taxon>Poindextervirus rogue</taxon>
    </lineage>
</organism>
<sequence length="170" mass="18067">MTCIVYRDGALAADARVLDLWTPCGDVPKIGKRTGPGGTLLFGAAGESSYVQIFLDWVKSEKFDEWLADGGKGPYCDMGRPEKPDKETNGYVILPDGSCLRFESGAPAYVMRAPFYAFGSGTWSALGALHMGATAAQAVGIAAKCDIGTGPLASVLYADDREDWHAPKPL</sequence>
<proteinExistence type="predicted"/>
<dbReference type="KEGG" id="vg:13995936"/>
<reference evidence="1 2" key="1">
    <citation type="journal article" date="2012" name="BMC Genomics">
        <title>The Caulobacter crescentus phage phiCbK: genomics of a canonical phage.</title>
        <authorList>
            <person name="Gill J.J."/>
            <person name="Berry J.D."/>
            <person name="Russell W.K."/>
            <person name="Lessor L."/>
            <person name="Escobar Garcia D.A."/>
            <person name="Hernandez D."/>
            <person name="Kane A."/>
            <person name="Keene J."/>
            <person name="Maddox M."/>
            <person name="Martin R."/>
            <person name="Mohan S."/>
            <person name="Thorn A.M."/>
            <person name="Russell D.H."/>
            <person name="Young R."/>
        </authorList>
    </citation>
    <scope>NUCLEOTIDE SEQUENCE [LARGE SCALE GENOMIC DNA]</scope>
</reference>
<dbReference type="OrthoDB" id="30940at10239"/>
<evidence type="ECO:0000313" key="2">
    <source>
        <dbReference type="Proteomes" id="UP000000461"/>
    </source>
</evidence>
<keyword evidence="2" id="KW-1185">Reference proteome</keyword>
<protein>
    <submittedName>
        <fullName evidence="1">Uncharacterized protein</fullName>
    </submittedName>
</protein>
<name>K4K340_9CAUD</name>
<accession>K4K340</accession>
<gene>
    <name evidence="1" type="ORF">CcrRogue_gp155</name>
</gene>
<dbReference type="EMBL" id="JX100814">
    <property type="protein sequence ID" value="AFU86637.1"/>
    <property type="molecule type" value="Genomic_DNA"/>
</dbReference>
<dbReference type="Proteomes" id="UP000000461">
    <property type="component" value="Segment"/>
</dbReference>
<evidence type="ECO:0000313" key="1">
    <source>
        <dbReference type="EMBL" id="AFU86637.1"/>
    </source>
</evidence>